<dbReference type="AlphaFoldDB" id="A0A0B0DFQ7"/>
<name>A0A0B0DFQ7_9MICC</name>
<organism evidence="7 8">
    <name type="scientific">Kocuria marina</name>
    <dbReference type="NCBI Taxonomy" id="223184"/>
    <lineage>
        <taxon>Bacteria</taxon>
        <taxon>Bacillati</taxon>
        <taxon>Actinomycetota</taxon>
        <taxon>Actinomycetes</taxon>
        <taxon>Micrococcales</taxon>
        <taxon>Micrococcaceae</taxon>
        <taxon>Kocuria</taxon>
    </lineage>
</organism>
<feature type="transmembrane region" description="Helical" evidence="6">
    <location>
        <begin position="6"/>
        <end position="26"/>
    </location>
</feature>
<reference evidence="7 8" key="1">
    <citation type="submission" date="2014-09" db="EMBL/GenBank/DDBJ databases">
        <title>High-quality draft genome sequence of Kocuria marina SO9-6, an actinobacterium isolated from a copper mine.</title>
        <authorList>
            <person name="Castro D.B."/>
            <person name="Pereira L.B."/>
            <person name="Silva M.V."/>
            <person name="Silva B.P."/>
            <person name="Zanardi B.R."/>
            <person name="Carlos C."/>
            <person name="Belgini D.R."/>
            <person name="Limache E.G."/>
            <person name="Lacerda G.V."/>
            <person name="Nery M.B."/>
            <person name="Gomes M.B."/>
            <person name="Souza S."/>
            <person name="Silva T.M."/>
            <person name="Rodrigues V.D."/>
            <person name="Paulino L.C."/>
            <person name="Vicentini R."/>
            <person name="Ferraz L.F."/>
            <person name="Ottoboni L.M."/>
        </authorList>
    </citation>
    <scope>NUCLEOTIDE SEQUENCE [LARGE SCALE GENOMIC DNA]</scope>
    <source>
        <strain evidence="7 8">SO9-6</strain>
    </source>
</reference>
<dbReference type="GO" id="GO:0005886">
    <property type="term" value="C:plasma membrane"/>
    <property type="evidence" value="ECO:0007669"/>
    <property type="project" value="UniProtKB-SubCell"/>
</dbReference>
<dbReference type="eggNOG" id="COG1279">
    <property type="taxonomic scope" value="Bacteria"/>
</dbReference>
<evidence type="ECO:0000313" key="8">
    <source>
        <dbReference type="Proteomes" id="UP000030664"/>
    </source>
</evidence>
<dbReference type="Pfam" id="PF01810">
    <property type="entry name" value="LysE"/>
    <property type="match status" value="1"/>
</dbReference>
<accession>A0A0B0DFQ7</accession>
<dbReference type="PANTHER" id="PTHR30086:SF20">
    <property type="entry name" value="ARGININE EXPORTER PROTEIN ARGO-RELATED"/>
    <property type="match status" value="1"/>
</dbReference>
<gene>
    <name evidence="7" type="ORF">AS25_08840</name>
</gene>
<dbReference type="EMBL" id="JROM01000039">
    <property type="protein sequence ID" value="KHE74104.1"/>
    <property type="molecule type" value="Genomic_DNA"/>
</dbReference>
<evidence type="ECO:0000256" key="3">
    <source>
        <dbReference type="ARBA" id="ARBA00022692"/>
    </source>
</evidence>
<evidence type="ECO:0000256" key="5">
    <source>
        <dbReference type="ARBA" id="ARBA00023136"/>
    </source>
</evidence>
<dbReference type="Proteomes" id="UP000030664">
    <property type="component" value="Unassembled WGS sequence"/>
</dbReference>
<comment type="caution">
    <text evidence="7">The sequence shown here is derived from an EMBL/GenBank/DDBJ whole genome shotgun (WGS) entry which is preliminary data.</text>
</comment>
<comment type="subcellular location">
    <subcellularLocation>
        <location evidence="1">Cell membrane</location>
        <topology evidence="1">Multi-pass membrane protein</topology>
    </subcellularLocation>
</comment>
<evidence type="ECO:0000256" key="6">
    <source>
        <dbReference type="SAM" id="Phobius"/>
    </source>
</evidence>
<keyword evidence="2" id="KW-1003">Cell membrane</keyword>
<dbReference type="InterPro" id="IPR001123">
    <property type="entry name" value="LeuE-type"/>
</dbReference>
<dbReference type="STRING" id="223184.AS25_08840"/>
<evidence type="ECO:0000256" key="1">
    <source>
        <dbReference type="ARBA" id="ARBA00004651"/>
    </source>
</evidence>
<proteinExistence type="predicted"/>
<feature type="transmembrane region" description="Helical" evidence="6">
    <location>
        <begin position="38"/>
        <end position="62"/>
    </location>
</feature>
<feature type="transmembrane region" description="Helical" evidence="6">
    <location>
        <begin position="176"/>
        <end position="198"/>
    </location>
</feature>
<keyword evidence="3 6" id="KW-0812">Transmembrane</keyword>
<sequence length="202" mass="21506">MTTAFLPGVLTGLALIVAIGAQNAFVLRQGIRRQHLGVVVAICIASDVVLIALGTAGIGFLIERAPWLLDIFRWAGVLYLVGFAVLSFKSALKPQTLEAAQEGGGSLRTAVLTTLALTWLNPHVYLDTVLMLGNLANQHGDHRWIFAAGAMTGSVIWFSALGWGARALSHVLNTPLTWRIVDVGVGLVMLFIAVKLALMPGV</sequence>
<evidence type="ECO:0000256" key="4">
    <source>
        <dbReference type="ARBA" id="ARBA00022989"/>
    </source>
</evidence>
<keyword evidence="4 6" id="KW-1133">Transmembrane helix</keyword>
<dbReference type="RefSeq" id="WP_035964402.1">
    <property type="nucleotide sequence ID" value="NZ_JALXLL010000007.1"/>
</dbReference>
<evidence type="ECO:0000313" key="7">
    <source>
        <dbReference type="EMBL" id="KHE74104.1"/>
    </source>
</evidence>
<feature type="transmembrane region" description="Helical" evidence="6">
    <location>
        <begin position="74"/>
        <end position="92"/>
    </location>
</feature>
<protein>
    <submittedName>
        <fullName evidence="7">Amino acid transporter</fullName>
    </submittedName>
</protein>
<keyword evidence="5 6" id="KW-0472">Membrane</keyword>
<evidence type="ECO:0000256" key="2">
    <source>
        <dbReference type="ARBA" id="ARBA00022475"/>
    </source>
</evidence>
<feature type="transmembrane region" description="Helical" evidence="6">
    <location>
        <begin position="144"/>
        <end position="164"/>
    </location>
</feature>
<dbReference type="PANTHER" id="PTHR30086">
    <property type="entry name" value="ARGININE EXPORTER PROTEIN ARGO"/>
    <property type="match status" value="1"/>
</dbReference>
<dbReference type="GO" id="GO:0015171">
    <property type="term" value="F:amino acid transmembrane transporter activity"/>
    <property type="evidence" value="ECO:0007669"/>
    <property type="project" value="TreeGrafter"/>
</dbReference>